<comment type="similarity">
    <text evidence="5">Belongs to the SAT4 family.</text>
</comment>
<dbReference type="InterPro" id="IPR052337">
    <property type="entry name" value="SAT4-like"/>
</dbReference>
<dbReference type="GO" id="GO:0016020">
    <property type="term" value="C:membrane"/>
    <property type="evidence" value="ECO:0007669"/>
    <property type="project" value="UniProtKB-SubCell"/>
</dbReference>
<organism evidence="9 10">
    <name type="scientific">Zopfia rhizophila CBS 207.26</name>
    <dbReference type="NCBI Taxonomy" id="1314779"/>
    <lineage>
        <taxon>Eukaryota</taxon>
        <taxon>Fungi</taxon>
        <taxon>Dikarya</taxon>
        <taxon>Ascomycota</taxon>
        <taxon>Pezizomycotina</taxon>
        <taxon>Dothideomycetes</taxon>
        <taxon>Dothideomycetes incertae sedis</taxon>
        <taxon>Zopfiaceae</taxon>
        <taxon>Zopfia</taxon>
    </lineage>
</organism>
<keyword evidence="4 7" id="KW-0472">Membrane</keyword>
<keyword evidence="10" id="KW-1185">Reference proteome</keyword>
<feature type="transmembrane region" description="Helical" evidence="7">
    <location>
        <begin position="97"/>
        <end position="115"/>
    </location>
</feature>
<dbReference type="PANTHER" id="PTHR33048:SF2">
    <property type="entry name" value="SRPK"/>
    <property type="match status" value="1"/>
</dbReference>
<feature type="transmembrane region" description="Helical" evidence="7">
    <location>
        <begin position="41"/>
        <end position="64"/>
    </location>
</feature>
<feature type="transmembrane region" description="Helical" evidence="7">
    <location>
        <begin position="12"/>
        <end position="29"/>
    </location>
</feature>
<dbReference type="Proteomes" id="UP000800200">
    <property type="component" value="Unassembled WGS sequence"/>
</dbReference>
<gene>
    <name evidence="9" type="ORF">K469DRAFT_597757</name>
</gene>
<keyword evidence="3 7" id="KW-1133">Transmembrane helix</keyword>
<evidence type="ECO:0000256" key="6">
    <source>
        <dbReference type="SAM" id="MobiDB-lite"/>
    </source>
</evidence>
<reference evidence="9" key="1">
    <citation type="journal article" date="2020" name="Stud. Mycol.">
        <title>101 Dothideomycetes genomes: a test case for predicting lifestyles and emergence of pathogens.</title>
        <authorList>
            <person name="Haridas S."/>
            <person name="Albert R."/>
            <person name="Binder M."/>
            <person name="Bloem J."/>
            <person name="Labutti K."/>
            <person name="Salamov A."/>
            <person name="Andreopoulos B."/>
            <person name="Baker S."/>
            <person name="Barry K."/>
            <person name="Bills G."/>
            <person name="Bluhm B."/>
            <person name="Cannon C."/>
            <person name="Castanera R."/>
            <person name="Culley D."/>
            <person name="Daum C."/>
            <person name="Ezra D."/>
            <person name="Gonzalez J."/>
            <person name="Henrissat B."/>
            <person name="Kuo A."/>
            <person name="Liang C."/>
            <person name="Lipzen A."/>
            <person name="Lutzoni F."/>
            <person name="Magnuson J."/>
            <person name="Mondo S."/>
            <person name="Nolan M."/>
            <person name="Ohm R."/>
            <person name="Pangilinan J."/>
            <person name="Park H.-J."/>
            <person name="Ramirez L."/>
            <person name="Alfaro M."/>
            <person name="Sun H."/>
            <person name="Tritt A."/>
            <person name="Yoshinaga Y."/>
            <person name="Zwiers L.-H."/>
            <person name="Turgeon B."/>
            <person name="Goodwin S."/>
            <person name="Spatafora J."/>
            <person name="Crous P."/>
            <person name="Grigoriev I."/>
        </authorList>
    </citation>
    <scope>NUCLEOTIDE SEQUENCE</scope>
    <source>
        <strain evidence="9">CBS 207.26</strain>
    </source>
</reference>
<dbReference type="AlphaFoldDB" id="A0A6A6DKE6"/>
<feature type="transmembrane region" description="Helical" evidence="7">
    <location>
        <begin position="207"/>
        <end position="229"/>
    </location>
</feature>
<dbReference type="InterPro" id="IPR049326">
    <property type="entry name" value="Rhodopsin_dom_fungi"/>
</dbReference>
<name>A0A6A6DKE6_9PEZI</name>
<evidence type="ECO:0000256" key="3">
    <source>
        <dbReference type="ARBA" id="ARBA00022989"/>
    </source>
</evidence>
<evidence type="ECO:0000256" key="4">
    <source>
        <dbReference type="ARBA" id="ARBA00023136"/>
    </source>
</evidence>
<feature type="domain" description="Rhodopsin" evidence="8">
    <location>
        <begin position="23"/>
        <end position="266"/>
    </location>
</feature>
<feature type="transmembrane region" description="Helical" evidence="7">
    <location>
        <begin position="127"/>
        <end position="149"/>
    </location>
</feature>
<evidence type="ECO:0000256" key="5">
    <source>
        <dbReference type="ARBA" id="ARBA00038359"/>
    </source>
</evidence>
<evidence type="ECO:0000259" key="8">
    <source>
        <dbReference type="Pfam" id="PF20684"/>
    </source>
</evidence>
<evidence type="ECO:0000256" key="2">
    <source>
        <dbReference type="ARBA" id="ARBA00022692"/>
    </source>
</evidence>
<proteinExistence type="inferred from homology"/>
<dbReference type="Pfam" id="PF20684">
    <property type="entry name" value="Fung_rhodopsin"/>
    <property type="match status" value="1"/>
</dbReference>
<evidence type="ECO:0000313" key="10">
    <source>
        <dbReference type="Proteomes" id="UP000800200"/>
    </source>
</evidence>
<evidence type="ECO:0000256" key="7">
    <source>
        <dbReference type="SAM" id="Phobius"/>
    </source>
</evidence>
<accession>A0A6A6DKE6</accession>
<keyword evidence="2 7" id="KW-0812">Transmembrane</keyword>
<evidence type="ECO:0000313" key="9">
    <source>
        <dbReference type="EMBL" id="KAF2178938.1"/>
    </source>
</evidence>
<dbReference type="OrthoDB" id="4329349at2759"/>
<comment type="subcellular location">
    <subcellularLocation>
        <location evidence="1">Membrane</location>
        <topology evidence="1">Multi-pass membrane protein</topology>
    </subcellularLocation>
</comment>
<feature type="transmembrane region" description="Helical" evidence="7">
    <location>
        <begin position="169"/>
        <end position="195"/>
    </location>
</feature>
<dbReference type="PANTHER" id="PTHR33048">
    <property type="entry name" value="PTH11-LIKE INTEGRAL MEMBRANE PROTEIN (AFU_ORTHOLOGUE AFUA_5G11245)"/>
    <property type="match status" value="1"/>
</dbReference>
<protein>
    <recommendedName>
        <fullName evidence="8">Rhodopsin domain-containing protein</fullName>
    </recommendedName>
</protein>
<feature type="compositionally biased region" description="Polar residues" evidence="6">
    <location>
        <begin position="342"/>
        <end position="352"/>
    </location>
</feature>
<dbReference type="EMBL" id="ML994671">
    <property type="protein sequence ID" value="KAF2178938.1"/>
    <property type="molecule type" value="Genomic_DNA"/>
</dbReference>
<feature type="region of interest" description="Disordered" evidence="6">
    <location>
        <begin position="328"/>
        <end position="385"/>
    </location>
</feature>
<sequence length="385" mass="42675">MAPSKWQQEAWAEYAIATFVIILRVYARIKTVGLKGWAGDDYLVIFVLICFTVDMAILSLMAIYGSNVGITDQIIASLTPEQIDRMSFGSKLGIPGWLAYISVIWGVKGCFLFLYRRVTLGLWQRHLVKVNSVLCGATYIASVLTILLHCHPLHKYWQVKPNPGPACTLHMANFAVTGPANLLTDALILIIPIPLLWRVNLPLRRKVVIGILLCSGVFIMIATTLRMVFSIRDITDVNTSTAWAIRESAVSIVAVNAPCIKPLFSKERWIKSSKHSYSHDLSHSTFHKKASNLSKSISDPKNDSVYIESHALNPISSTWRNAFAHGTKSRVMKDTRPGSEESIIQQPSTSGDSKAASEVEIDTAQVHRHEGYSSPETEPGRETGD</sequence>
<evidence type="ECO:0000256" key="1">
    <source>
        <dbReference type="ARBA" id="ARBA00004141"/>
    </source>
</evidence>